<dbReference type="EMBL" id="CAJZBQ010000051">
    <property type="protein sequence ID" value="CAG9330537.1"/>
    <property type="molecule type" value="Genomic_DNA"/>
</dbReference>
<protein>
    <submittedName>
        <fullName evidence="2">Uncharacterized protein</fullName>
    </submittedName>
</protein>
<accession>A0AAU9K0Z2</accession>
<dbReference type="Proteomes" id="UP001162131">
    <property type="component" value="Unassembled WGS sequence"/>
</dbReference>
<name>A0AAU9K0Z2_9CILI</name>
<evidence type="ECO:0000313" key="2">
    <source>
        <dbReference type="EMBL" id="CAG9330537.1"/>
    </source>
</evidence>
<feature type="region of interest" description="Disordered" evidence="1">
    <location>
        <begin position="52"/>
        <end position="113"/>
    </location>
</feature>
<comment type="caution">
    <text evidence="2">The sequence shown here is derived from an EMBL/GenBank/DDBJ whole genome shotgun (WGS) entry which is preliminary data.</text>
</comment>
<feature type="compositionally biased region" description="Polar residues" evidence="1">
    <location>
        <begin position="69"/>
        <end position="80"/>
    </location>
</feature>
<sequence>MSRTLITPISHKSSSITVLCRTYSKNVPFKTNSFGIYLPQFEKISGTSQLSKINESVNEKPSKILRTPSPVSGNSTSSFDTPIRHTRTFTMPKLTNPSYSLMNPAGDKKPKVRRSLKRALTTLR</sequence>
<gene>
    <name evidence="2" type="ORF">BSTOLATCC_MIC51120</name>
</gene>
<evidence type="ECO:0000313" key="3">
    <source>
        <dbReference type="Proteomes" id="UP001162131"/>
    </source>
</evidence>
<reference evidence="2" key="1">
    <citation type="submission" date="2021-09" db="EMBL/GenBank/DDBJ databases">
        <authorList>
            <consortium name="AG Swart"/>
            <person name="Singh M."/>
            <person name="Singh A."/>
            <person name="Seah K."/>
            <person name="Emmerich C."/>
        </authorList>
    </citation>
    <scope>NUCLEOTIDE SEQUENCE</scope>
    <source>
        <strain evidence="2">ATCC30299</strain>
    </source>
</reference>
<evidence type="ECO:0000256" key="1">
    <source>
        <dbReference type="SAM" id="MobiDB-lite"/>
    </source>
</evidence>
<dbReference type="AlphaFoldDB" id="A0AAU9K0Z2"/>
<keyword evidence="3" id="KW-1185">Reference proteome</keyword>
<organism evidence="2 3">
    <name type="scientific">Blepharisma stoltei</name>
    <dbReference type="NCBI Taxonomy" id="1481888"/>
    <lineage>
        <taxon>Eukaryota</taxon>
        <taxon>Sar</taxon>
        <taxon>Alveolata</taxon>
        <taxon>Ciliophora</taxon>
        <taxon>Postciliodesmatophora</taxon>
        <taxon>Heterotrichea</taxon>
        <taxon>Heterotrichida</taxon>
        <taxon>Blepharismidae</taxon>
        <taxon>Blepharisma</taxon>
    </lineage>
</organism>
<proteinExistence type="predicted"/>